<dbReference type="Gene3D" id="1.10.8.430">
    <property type="entry name" value="Helical domain of apoptotic protease-activating factors"/>
    <property type="match status" value="1"/>
</dbReference>
<comment type="subcellular location">
    <subcellularLocation>
        <location evidence="1">Cytoplasm</location>
    </subcellularLocation>
</comment>
<feature type="domain" description="NB-ARC" evidence="8">
    <location>
        <begin position="604"/>
        <end position="772"/>
    </location>
</feature>
<evidence type="ECO:0000256" key="5">
    <source>
        <dbReference type="ARBA" id="ARBA00022741"/>
    </source>
</evidence>
<keyword evidence="5" id="KW-0547">Nucleotide-binding</keyword>
<keyword evidence="3" id="KW-0963">Cytoplasm</keyword>
<dbReference type="GO" id="GO:0005524">
    <property type="term" value="F:ATP binding"/>
    <property type="evidence" value="ECO:0007669"/>
    <property type="project" value="UniProtKB-KW"/>
</dbReference>
<evidence type="ECO:0000256" key="2">
    <source>
        <dbReference type="ARBA" id="ARBA00008894"/>
    </source>
</evidence>
<evidence type="ECO:0000256" key="4">
    <source>
        <dbReference type="ARBA" id="ARBA00022614"/>
    </source>
</evidence>
<dbReference type="Pfam" id="PF23559">
    <property type="entry name" value="WHD_DRP"/>
    <property type="match status" value="1"/>
</dbReference>
<dbReference type="SUPFAM" id="SSF52540">
    <property type="entry name" value="P-loop containing nucleoside triphosphate hydrolases"/>
    <property type="match status" value="1"/>
</dbReference>
<evidence type="ECO:0000313" key="11">
    <source>
        <dbReference type="Proteomes" id="UP001454036"/>
    </source>
</evidence>
<dbReference type="InterPro" id="IPR027417">
    <property type="entry name" value="P-loop_NTPase"/>
</dbReference>
<sequence length="895" mass="102211">MSSLLEDGIDYDILISVSLLDNQEKYYEGTENESLLKDHARSLKNGLRFLGKLNPFLSVDGNLAAREKLLAADVKHSLISYEDENGVLDIMNLEHSYTDVLGLMRSLVINPGISRESFHMFIKDLHQDNYYQGTENGSILKNHARSLKNGLRFLDKLYPFLVMDGNLATRVKLLAASVKYTLTAYEDENEVLGVMKLEHAYADVLGLMKSLVINPGIRCESFRMFRKDLHSMHNYRRIIDLLIENTFEVLRPGIDDQTVAFVKKALTYYKPLYRCVAHPSHLYHHLTHIPLDFILNEAARAIYLLLVGKMDEETVVSSMQRVMSFDKQFWNLNMYVRFLNFSSTEFSSDKKGQFYILDNLIHILAMNLDSLNDANNYLYAELRELRTFVESQRGSERLNHYLGLTASTESICYQAVPIVYSCYMEEVDLEEDMCRKLNDIIISVIGQIKMIKRNHGSQEIKLYDYPRVDCLGFLEYFMGHLKELQGREQTSVISRAIEALHTDIHCLVSSPKTSQDTITSKGLWTHVARLAYQAEYVMDLYLIMPDSRCIVTLSNIVEELNEIKEKLLALMGKSLPVEDVPLTTSSHVHGAAPHVNNVFVGFHEEIDAMMKYLLGGENDLQAISVVGMAGAGKTSLAMHLFKESSVVGHFDIKVWCTVSQSYQMKDLLLTILNQINPDESDIKTMDDEELADKLCRSLKRRRYLVVLDDVWDVFIWNYLSRYFPNDKTRSRILITTRDHNVASETMSNIHELQALTEDESWELLQKKLPQKESLRINLVNIAKEVAKSCKGLPLSIVIVGGLMHSVERNEELWNQIAKDVTSTILSDPEGKCEEILELSYRHLPNHLKACLLYLGVFPEDCEISVTRLVRLWVAEGLVSGKTSEGSMEDVGRRCG</sequence>
<name>A0AAV3NQF2_LITER</name>
<dbReference type="EMBL" id="BAABME010015210">
    <property type="protein sequence ID" value="GAA0139983.1"/>
    <property type="molecule type" value="Genomic_DNA"/>
</dbReference>
<dbReference type="PANTHER" id="PTHR23155:SF1152">
    <property type="entry name" value="AAA+ ATPASE DOMAIN-CONTAINING PROTEIN"/>
    <property type="match status" value="1"/>
</dbReference>
<dbReference type="GO" id="GO:0005737">
    <property type="term" value="C:cytoplasm"/>
    <property type="evidence" value="ECO:0007669"/>
    <property type="project" value="UniProtKB-SubCell"/>
</dbReference>
<keyword evidence="11" id="KW-1185">Reference proteome</keyword>
<reference evidence="10 11" key="1">
    <citation type="submission" date="2024-01" db="EMBL/GenBank/DDBJ databases">
        <title>The complete chloroplast genome sequence of Lithospermum erythrorhizon: insights into the phylogenetic relationship among Boraginaceae species and the maternal lineages of purple gromwells.</title>
        <authorList>
            <person name="Okada T."/>
            <person name="Watanabe K."/>
        </authorList>
    </citation>
    <scope>NUCLEOTIDE SEQUENCE [LARGE SCALE GENOMIC DNA]</scope>
</reference>
<evidence type="ECO:0000256" key="1">
    <source>
        <dbReference type="ARBA" id="ARBA00004496"/>
    </source>
</evidence>
<evidence type="ECO:0000256" key="3">
    <source>
        <dbReference type="ARBA" id="ARBA00022490"/>
    </source>
</evidence>
<dbReference type="Pfam" id="PF00931">
    <property type="entry name" value="NB-ARC"/>
    <property type="match status" value="1"/>
</dbReference>
<dbReference type="InterPro" id="IPR058922">
    <property type="entry name" value="WHD_DRP"/>
</dbReference>
<evidence type="ECO:0000259" key="9">
    <source>
        <dbReference type="Pfam" id="PF23559"/>
    </source>
</evidence>
<feature type="domain" description="Disease resistance protein winged helix" evidence="9">
    <location>
        <begin position="856"/>
        <end position="894"/>
    </location>
</feature>
<comment type="caution">
    <text evidence="10">The sequence shown here is derived from an EMBL/GenBank/DDBJ whole genome shotgun (WGS) entry which is preliminary data.</text>
</comment>
<dbReference type="FunFam" id="3.40.50.300:FF:001091">
    <property type="entry name" value="Probable disease resistance protein At1g61300"/>
    <property type="match status" value="1"/>
</dbReference>
<dbReference type="Gene3D" id="3.40.50.300">
    <property type="entry name" value="P-loop containing nucleotide triphosphate hydrolases"/>
    <property type="match status" value="1"/>
</dbReference>
<dbReference type="Proteomes" id="UP001454036">
    <property type="component" value="Unassembled WGS sequence"/>
</dbReference>
<dbReference type="GO" id="GO:0043531">
    <property type="term" value="F:ADP binding"/>
    <property type="evidence" value="ECO:0007669"/>
    <property type="project" value="InterPro"/>
</dbReference>
<dbReference type="PRINTS" id="PR00364">
    <property type="entry name" value="DISEASERSIST"/>
</dbReference>
<proteinExistence type="inferred from homology"/>
<dbReference type="AlphaFoldDB" id="A0AAV3NQF2"/>
<evidence type="ECO:0000256" key="6">
    <source>
        <dbReference type="ARBA" id="ARBA00022821"/>
    </source>
</evidence>
<comment type="similarity">
    <text evidence="2">Belongs to the disease resistance NB-LRR family.</text>
</comment>
<protein>
    <submittedName>
        <fullName evidence="10">Antimicrobial response protein</fullName>
    </submittedName>
</protein>
<evidence type="ECO:0000313" key="10">
    <source>
        <dbReference type="EMBL" id="GAA0139983.1"/>
    </source>
</evidence>
<dbReference type="InterPro" id="IPR044974">
    <property type="entry name" value="Disease_R_plants"/>
</dbReference>
<dbReference type="InterPro" id="IPR002182">
    <property type="entry name" value="NB-ARC"/>
</dbReference>
<dbReference type="PANTHER" id="PTHR23155">
    <property type="entry name" value="DISEASE RESISTANCE PROTEIN RP"/>
    <property type="match status" value="1"/>
</dbReference>
<gene>
    <name evidence="10" type="ORF">LIER_35172</name>
</gene>
<organism evidence="10 11">
    <name type="scientific">Lithospermum erythrorhizon</name>
    <name type="common">Purple gromwell</name>
    <name type="synonym">Lithospermum officinale var. erythrorhizon</name>
    <dbReference type="NCBI Taxonomy" id="34254"/>
    <lineage>
        <taxon>Eukaryota</taxon>
        <taxon>Viridiplantae</taxon>
        <taxon>Streptophyta</taxon>
        <taxon>Embryophyta</taxon>
        <taxon>Tracheophyta</taxon>
        <taxon>Spermatophyta</taxon>
        <taxon>Magnoliopsida</taxon>
        <taxon>eudicotyledons</taxon>
        <taxon>Gunneridae</taxon>
        <taxon>Pentapetalae</taxon>
        <taxon>asterids</taxon>
        <taxon>lamiids</taxon>
        <taxon>Boraginales</taxon>
        <taxon>Boraginaceae</taxon>
        <taxon>Boraginoideae</taxon>
        <taxon>Lithospermeae</taxon>
        <taxon>Lithospermum</taxon>
    </lineage>
</organism>
<evidence type="ECO:0000259" key="8">
    <source>
        <dbReference type="Pfam" id="PF00931"/>
    </source>
</evidence>
<keyword evidence="7" id="KW-0067">ATP-binding</keyword>
<evidence type="ECO:0000256" key="7">
    <source>
        <dbReference type="ARBA" id="ARBA00022840"/>
    </source>
</evidence>
<dbReference type="GO" id="GO:0098542">
    <property type="term" value="P:defense response to other organism"/>
    <property type="evidence" value="ECO:0007669"/>
    <property type="project" value="TreeGrafter"/>
</dbReference>
<keyword evidence="4" id="KW-0433">Leucine-rich repeat</keyword>
<keyword evidence="6" id="KW-0611">Plant defense</keyword>
<accession>A0AAV3NQF2</accession>
<dbReference type="InterPro" id="IPR042197">
    <property type="entry name" value="Apaf_helical"/>
</dbReference>